<feature type="transmembrane region" description="Helical" evidence="12">
    <location>
        <begin position="232"/>
        <end position="251"/>
    </location>
</feature>
<keyword evidence="6 12" id="KW-1133">Transmembrane helix</keyword>
<dbReference type="InterPro" id="IPR038377">
    <property type="entry name" value="Na/Glc_symporter_sf"/>
</dbReference>
<dbReference type="GO" id="GO:0005886">
    <property type="term" value="C:plasma membrane"/>
    <property type="evidence" value="ECO:0007669"/>
    <property type="project" value="UniProtKB-SubCell"/>
</dbReference>
<protein>
    <submittedName>
        <fullName evidence="13">Sodium/solute symporter</fullName>
    </submittedName>
</protein>
<feature type="transmembrane region" description="Helical" evidence="12">
    <location>
        <begin position="403"/>
        <end position="424"/>
    </location>
</feature>
<evidence type="ECO:0000256" key="1">
    <source>
        <dbReference type="ARBA" id="ARBA00004651"/>
    </source>
</evidence>
<feature type="transmembrane region" description="Helical" evidence="12">
    <location>
        <begin position="44"/>
        <end position="65"/>
    </location>
</feature>
<keyword evidence="10" id="KW-0739">Sodium transport</keyword>
<accession>A0A5C6RI15</accession>
<gene>
    <name evidence="13" type="ORF">FRY97_18535</name>
</gene>
<dbReference type="Proteomes" id="UP000321580">
    <property type="component" value="Unassembled WGS sequence"/>
</dbReference>
<evidence type="ECO:0000256" key="9">
    <source>
        <dbReference type="ARBA" id="ARBA00023136"/>
    </source>
</evidence>
<sequence>MNTLDYIIVAVYAAAFLGLGYFFKEQKDGKDYFLGGKSFGWLPLGLSIMATQLSAISFISAPAFVGLREGGGLQWLSFEFGVPIAMLFLMAVLIPPLYQAGIVSIYEYLERRFSASTRLLLSAVFLVSRAFATGVMVYAVSIILESVIGLSFFTTLGLIGIITLIYSLQGGMKAVVYGDMIQMIILFLGIILCMGYGLAELGGWEAFTAAVDRSRLDAVDFQGWGFQKGEEFGFWPMALGGFFLYVSYYGTDQSQAQRTLSARDMGVVRKTLLFNGLIRFPVTLTYCIMGLVIGTLVALTPEFQAEIPADRPDMMIPVFIRDYLPHGIIGLLIVAILSAAMSSLSSAINSLSAVTVEDFIGRGRALSTAQYMKYSRLAAFFWGVLCIVLAVYAGDIADTVIEAINKIGSVFYGPILATFLLAVMTRRAHALGANIGLAVGVLANIYLWLYVPEIFWFWWNAIGAGITLLLGYGLSRVLPGEPRAAAVPFEPDWKQLLGREAFILLGFFALIILVSIYLQDWI</sequence>
<dbReference type="EMBL" id="VOOR01000054">
    <property type="protein sequence ID" value="TXB61545.1"/>
    <property type="molecule type" value="Genomic_DNA"/>
</dbReference>
<dbReference type="RefSeq" id="WP_147169066.1">
    <property type="nucleotide sequence ID" value="NZ_VOOR01000054.1"/>
</dbReference>
<feature type="transmembrane region" description="Helical" evidence="12">
    <location>
        <begin position="80"/>
        <end position="98"/>
    </location>
</feature>
<comment type="subcellular location">
    <subcellularLocation>
        <location evidence="1">Cell membrane</location>
        <topology evidence="1">Multi-pass membrane protein</topology>
    </subcellularLocation>
</comment>
<evidence type="ECO:0000256" key="8">
    <source>
        <dbReference type="ARBA" id="ARBA00023065"/>
    </source>
</evidence>
<dbReference type="CDD" id="cd11494">
    <property type="entry name" value="SLC5sbd_NIS-like_u2"/>
    <property type="match status" value="1"/>
</dbReference>
<feature type="transmembrane region" description="Helical" evidence="12">
    <location>
        <begin position="180"/>
        <end position="199"/>
    </location>
</feature>
<dbReference type="InterPro" id="IPR001734">
    <property type="entry name" value="Na/solute_symporter"/>
</dbReference>
<comment type="caution">
    <text evidence="13">The sequence shown here is derived from an EMBL/GenBank/DDBJ whole genome shotgun (WGS) entry which is preliminary data.</text>
</comment>
<keyword evidence="4" id="KW-1003">Cell membrane</keyword>
<feature type="transmembrane region" description="Helical" evidence="12">
    <location>
        <begin position="147"/>
        <end position="168"/>
    </location>
</feature>
<keyword evidence="14" id="KW-1185">Reference proteome</keyword>
<feature type="transmembrane region" description="Helical" evidence="12">
    <location>
        <begin position="328"/>
        <end position="356"/>
    </location>
</feature>
<dbReference type="Pfam" id="PF00474">
    <property type="entry name" value="SSF"/>
    <property type="match status" value="1"/>
</dbReference>
<keyword evidence="5 12" id="KW-0812">Transmembrane</keyword>
<evidence type="ECO:0000256" key="6">
    <source>
        <dbReference type="ARBA" id="ARBA00022989"/>
    </source>
</evidence>
<evidence type="ECO:0000256" key="2">
    <source>
        <dbReference type="ARBA" id="ARBA00006434"/>
    </source>
</evidence>
<dbReference type="Gene3D" id="1.20.1730.10">
    <property type="entry name" value="Sodium/glucose cotransporter"/>
    <property type="match status" value="1"/>
</dbReference>
<keyword evidence="8" id="KW-0406">Ion transport</keyword>
<keyword evidence="7" id="KW-0915">Sodium</keyword>
<reference evidence="13 14" key="1">
    <citation type="submission" date="2019-08" db="EMBL/GenBank/DDBJ databases">
        <title>Genome of Phaeodactylibacter luteus.</title>
        <authorList>
            <person name="Bowman J.P."/>
        </authorList>
    </citation>
    <scope>NUCLEOTIDE SEQUENCE [LARGE SCALE GENOMIC DNA]</scope>
    <source>
        <strain evidence="13 14">KCTC 42180</strain>
    </source>
</reference>
<dbReference type="PROSITE" id="PS50283">
    <property type="entry name" value="NA_SOLUT_SYMP_3"/>
    <property type="match status" value="1"/>
</dbReference>
<evidence type="ECO:0000256" key="7">
    <source>
        <dbReference type="ARBA" id="ARBA00023053"/>
    </source>
</evidence>
<feature type="transmembrane region" description="Helical" evidence="12">
    <location>
        <begin position="119"/>
        <end position="141"/>
    </location>
</feature>
<dbReference type="InterPro" id="IPR051163">
    <property type="entry name" value="Sodium:Solute_Symporter_SSF"/>
</dbReference>
<dbReference type="GO" id="GO:0006814">
    <property type="term" value="P:sodium ion transport"/>
    <property type="evidence" value="ECO:0007669"/>
    <property type="project" value="UniProtKB-KW"/>
</dbReference>
<comment type="similarity">
    <text evidence="2 11">Belongs to the sodium:solute symporter (SSF) (TC 2.A.21) family.</text>
</comment>
<feature type="transmembrane region" description="Helical" evidence="12">
    <location>
        <begin position="431"/>
        <end position="451"/>
    </location>
</feature>
<evidence type="ECO:0000313" key="13">
    <source>
        <dbReference type="EMBL" id="TXB61545.1"/>
    </source>
</evidence>
<dbReference type="OrthoDB" id="9803597at2"/>
<evidence type="ECO:0000256" key="4">
    <source>
        <dbReference type="ARBA" id="ARBA00022475"/>
    </source>
</evidence>
<evidence type="ECO:0000256" key="5">
    <source>
        <dbReference type="ARBA" id="ARBA00022692"/>
    </source>
</evidence>
<feature type="transmembrane region" description="Helical" evidence="12">
    <location>
        <begin position="457"/>
        <end position="475"/>
    </location>
</feature>
<name>A0A5C6RI15_9BACT</name>
<evidence type="ECO:0000256" key="11">
    <source>
        <dbReference type="RuleBase" id="RU362091"/>
    </source>
</evidence>
<dbReference type="PANTHER" id="PTHR42985:SF40">
    <property type="entry name" value="LD47995P-RELATED"/>
    <property type="match status" value="1"/>
</dbReference>
<evidence type="ECO:0000256" key="10">
    <source>
        <dbReference type="ARBA" id="ARBA00023201"/>
    </source>
</evidence>
<evidence type="ECO:0000256" key="3">
    <source>
        <dbReference type="ARBA" id="ARBA00022448"/>
    </source>
</evidence>
<dbReference type="PANTHER" id="PTHR42985">
    <property type="entry name" value="SODIUM-COUPLED MONOCARBOXYLATE TRANSPORTER"/>
    <property type="match status" value="1"/>
</dbReference>
<feature type="transmembrane region" description="Helical" evidence="12">
    <location>
        <begin position="272"/>
        <end position="299"/>
    </location>
</feature>
<feature type="transmembrane region" description="Helical" evidence="12">
    <location>
        <begin position="6"/>
        <end position="23"/>
    </location>
</feature>
<keyword evidence="9 12" id="KW-0472">Membrane</keyword>
<dbReference type="AlphaFoldDB" id="A0A5C6RI15"/>
<dbReference type="NCBIfam" id="TIGR00813">
    <property type="entry name" value="sss"/>
    <property type="match status" value="1"/>
</dbReference>
<proteinExistence type="inferred from homology"/>
<feature type="transmembrane region" description="Helical" evidence="12">
    <location>
        <begin position="496"/>
        <end position="518"/>
    </location>
</feature>
<evidence type="ECO:0000313" key="14">
    <source>
        <dbReference type="Proteomes" id="UP000321580"/>
    </source>
</evidence>
<keyword evidence="3" id="KW-0813">Transport</keyword>
<dbReference type="GO" id="GO:0015293">
    <property type="term" value="F:symporter activity"/>
    <property type="evidence" value="ECO:0007669"/>
    <property type="project" value="TreeGrafter"/>
</dbReference>
<feature type="transmembrane region" description="Helical" evidence="12">
    <location>
        <begin position="377"/>
        <end position="397"/>
    </location>
</feature>
<organism evidence="13 14">
    <name type="scientific">Phaeodactylibacter luteus</name>
    <dbReference type="NCBI Taxonomy" id="1564516"/>
    <lineage>
        <taxon>Bacteria</taxon>
        <taxon>Pseudomonadati</taxon>
        <taxon>Bacteroidota</taxon>
        <taxon>Saprospiria</taxon>
        <taxon>Saprospirales</taxon>
        <taxon>Haliscomenobacteraceae</taxon>
        <taxon>Phaeodactylibacter</taxon>
    </lineage>
</organism>
<evidence type="ECO:0000256" key="12">
    <source>
        <dbReference type="SAM" id="Phobius"/>
    </source>
</evidence>